<feature type="transmembrane region" description="Helical" evidence="1">
    <location>
        <begin position="54"/>
        <end position="78"/>
    </location>
</feature>
<feature type="transmembrane region" description="Helical" evidence="1">
    <location>
        <begin position="12"/>
        <end position="34"/>
    </location>
</feature>
<dbReference type="PANTHER" id="PTHR37314:SF4">
    <property type="entry name" value="UPF0700 TRANSMEMBRANE PROTEIN YOAK"/>
    <property type="match status" value="1"/>
</dbReference>
<organism evidence="2 3">
    <name type="scientific">Brevundimonas olei</name>
    <dbReference type="NCBI Taxonomy" id="657642"/>
    <lineage>
        <taxon>Bacteria</taxon>
        <taxon>Pseudomonadati</taxon>
        <taxon>Pseudomonadota</taxon>
        <taxon>Alphaproteobacteria</taxon>
        <taxon>Caulobacterales</taxon>
        <taxon>Caulobacteraceae</taxon>
        <taxon>Brevundimonas</taxon>
    </lineage>
</organism>
<feature type="transmembrane region" description="Helical" evidence="1">
    <location>
        <begin position="90"/>
        <end position="121"/>
    </location>
</feature>
<dbReference type="Proteomes" id="UP001363460">
    <property type="component" value="Chromosome"/>
</dbReference>
<protein>
    <submittedName>
        <fullName evidence="2">YoaK family protein</fullName>
    </submittedName>
</protein>
<name>A0ABZ2I9A1_9CAUL</name>
<dbReference type="InterPro" id="IPR010699">
    <property type="entry name" value="DUF1275"/>
</dbReference>
<evidence type="ECO:0000256" key="1">
    <source>
        <dbReference type="SAM" id="Phobius"/>
    </source>
</evidence>
<feature type="transmembrane region" description="Helical" evidence="1">
    <location>
        <begin position="190"/>
        <end position="208"/>
    </location>
</feature>
<keyword evidence="3" id="KW-1185">Reference proteome</keyword>
<keyword evidence="1" id="KW-0812">Transmembrane</keyword>
<keyword evidence="1" id="KW-0472">Membrane</keyword>
<sequence length="212" mass="21533">MRTLTAPDRWLALLLAALAGYVDSLGFLHLGGVFVSFMSGNITRLAVSLAEGRWLAAGAVGGVLLLFILGAMLGALVAGGEGARSRSRVLALEAALLAGAALAAGAGLAPLAISLMVLAMAVENSVFLRDGEVGVSLTYMTGTLVKTGHALAAALRGGDPWAFRPYMALWAGLAGGALMGAAVYGRLGLIALWPAAALAMVLALKMRFNRAA</sequence>
<dbReference type="EMBL" id="CP146369">
    <property type="protein sequence ID" value="WWT54197.1"/>
    <property type="molecule type" value="Genomic_DNA"/>
</dbReference>
<dbReference type="RefSeq" id="WP_338576289.1">
    <property type="nucleotide sequence ID" value="NZ_CP146369.1"/>
</dbReference>
<evidence type="ECO:0000313" key="2">
    <source>
        <dbReference type="EMBL" id="WWT54197.1"/>
    </source>
</evidence>
<keyword evidence="1" id="KW-1133">Transmembrane helix</keyword>
<reference evidence="2 3" key="1">
    <citation type="submission" date="2024-02" db="EMBL/GenBank/DDBJ databases">
        <title>Distribution and functional of Brevundimonas-related endobacteria within Verticillium dahliae.</title>
        <authorList>
            <person name="Zeng H."/>
        </authorList>
    </citation>
    <scope>NUCLEOTIDE SEQUENCE [LARGE SCALE GENOMIC DNA]</scope>
    <source>
        <strain evidence="2 3">TRM 44200</strain>
    </source>
</reference>
<evidence type="ECO:0000313" key="3">
    <source>
        <dbReference type="Proteomes" id="UP001363460"/>
    </source>
</evidence>
<gene>
    <name evidence="2" type="ORF">V8J38_13240</name>
</gene>
<dbReference type="Pfam" id="PF06912">
    <property type="entry name" value="DUF1275"/>
    <property type="match status" value="1"/>
</dbReference>
<proteinExistence type="predicted"/>
<dbReference type="PANTHER" id="PTHR37314">
    <property type="entry name" value="SLR0142 PROTEIN"/>
    <property type="match status" value="1"/>
</dbReference>
<accession>A0ABZ2I9A1</accession>